<feature type="transmembrane region" description="Helical" evidence="5">
    <location>
        <begin position="33"/>
        <end position="54"/>
    </location>
</feature>
<dbReference type="InterPro" id="IPR004695">
    <property type="entry name" value="SLAC1/Mae1/Ssu1/TehA"/>
</dbReference>
<evidence type="ECO:0000256" key="5">
    <source>
        <dbReference type="SAM" id="Phobius"/>
    </source>
</evidence>
<comment type="caution">
    <text evidence="6">The sequence shown here is derived from an EMBL/GenBank/DDBJ whole genome shotgun (WGS) entry which is preliminary data.</text>
</comment>
<evidence type="ECO:0000256" key="4">
    <source>
        <dbReference type="ARBA" id="ARBA00023136"/>
    </source>
</evidence>
<dbReference type="PANTHER" id="PTHR37955:SF1">
    <property type="entry name" value="DEP DOMAIN-CONTAINING PROTEIN"/>
    <property type="match status" value="1"/>
</dbReference>
<dbReference type="GO" id="GO:0005886">
    <property type="term" value="C:plasma membrane"/>
    <property type="evidence" value="ECO:0007669"/>
    <property type="project" value="TreeGrafter"/>
</dbReference>
<evidence type="ECO:0000256" key="1">
    <source>
        <dbReference type="ARBA" id="ARBA00004141"/>
    </source>
</evidence>
<keyword evidence="3 5" id="KW-1133">Transmembrane helix</keyword>
<dbReference type="EMBL" id="PPTS01000001">
    <property type="protein sequence ID" value="RDB67174.1"/>
    <property type="molecule type" value="Genomic_DNA"/>
</dbReference>
<dbReference type="PANTHER" id="PTHR37955">
    <property type="entry name" value="TELLURITE RESISTANCE PROTEIN TEHA"/>
    <property type="match status" value="1"/>
</dbReference>
<feature type="transmembrane region" description="Helical" evidence="5">
    <location>
        <begin position="187"/>
        <end position="204"/>
    </location>
</feature>
<sequence length="329" mass="36294">MRDIIEKVPIPTAGVALALTALGNLLQPAYEGIHILCGAVALFLIVLLAAKAIMFPQLIRDDLHNSIMASVSGTVFMTLMQFSNYLAPLAFGPAFALWVAATMAHLALIVWFTVRFFRPFKLHEVFPTYFICYVGIVVASVTSPVFGMQALGQAIFWFGFACYAALLVLVTYRYAKHEVPEGARPLFCIYTAPMSLSIVGYLAVADAPNALFVGVMMVLAQVLLLVVLSRLPHLLRLKFYPSYAAMTFPFVITATALGQGTAFFRGNGVALPFAFDVVFYVEVALATVMVAYVLAHYLRFFFRRIEQPQSVAVLKENAQIARFSENFDN</sequence>
<keyword evidence="7" id="KW-1185">Reference proteome</keyword>
<feature type="transmembrane region" description="Helical" evidence="5">
    <location>
        <begin position="95"/>
        <end position="114"/>
    </location>
</feature>
<feature type="transmembrane region" description="Helical" evidence="5">
    <location>
        <begin position="240"/>
        <end position="257"/>
    </location>
</feature>
<comment type="subcellular location">
    <subcellularLocation>
        <location evidence="1">Membrane</location>
        <topology evidence="1">Multi-pass membrane protein</topology>
    </subcellularLocation>
</comment>
<dbReference type="RefSeq" id="WP_114568195.1">
    <property type="nucleotide sequence ID" value="NZ_CABMMS010000001.1"/>
</dbReference>
<dbReference type="GeneID" id="78358423"/>
<dbReference type="InterPro" id="IPR038665">
    <property type="entry name" value="Voltage-dep_anion_channel_sf"/>
</dbReference>
<dbReference type="GO" id="GO:0046583">
    <property type="term" value="F:monoatomic cation efflux transmembrane transporter activity"/>
    <property type="evidence" value="ECO:0007669"/>
    <property type="project" value="TreeGrafter"/>
</dbReference>
<dbReference type="Proteomes" id="UP000254000">
    <property type="component" value="Unassembled WGS sequence"/>
</dbReference>
<gene>
    <name evidence="6" type="ORF">C1877_01675</name>
</gene>
<dbReference type="OrthoDB" id="309023at2"/>
<feature type="transmembrane region" description="Helical" evidence="5">
    <location>
        <begin position="154"/>
        <end position="175"/>
    </location>
</feature>
<dbReference type="InterPro" id="IPR052951">
    <property type="entry name" value="Tellurite_res_ion_channel"/>
</dbReference>
<organism evidence="6 7">
    <name type="scientific">Gordonibacter pamelaeae</name>
    <dbReference type="NCBI Taxonomy" id="471189"/>
    <lineage>
        <taxon>Bacteria</taxon>
        <taxon>Bacillati</taxon>
        <taxon>Actinomycetota</taxon>
        <taxon>Coriobacteriia</taxon>
        <taxon>Eggerthellales</taxon>
        <taxon>Eggerthellaceae</taxon>
        <taxon>Gordonibacter</taxon>
    </lineage>
</organism>
<evidence type="ECO:0000313" key="7">
    <source>
        <dbReference type="Proteomes" id="UP000254000"/>
    </source>
</evidence>
<keyword evidence="2 5" id="KW-0812">Transmembrane</keyword>
<feature type="transmembrane region" description="Helical" evidence="5">
    <location>
        <begin position="210"/>
        <end position="228"/>
    </location>
</feature>
<evidence type="ECO:0000256" key="2">
    <source>
        <dbReference type="ARBA" id="ARBA00022692"/>
    </source>
</evidence>
<keyword evidence="4 5" id="KW-0472">Membrane</keyword>
<evidence type="ECO:0000313" key="6">
    <source>
        <dbReference type="EMBL" id="RDB67174.1"/>
    </source>
</evidence>
<proteinExistence type="predicted"/>
<feature type="transmembrane region" description="Helical" evidence="5">
    <location>
        <begin position="126"/>
        <end position="148"/>
    </location>
</feature>
<protein>
    <submittedName>
        <fullName evidence="6">C4-dicarboxylate ABC transporter</fullName>
    </submittedName>
</protein>
<feature type="transmembrane region" description="Helical" evidence="5">
    <location>
        <begin position="277"/>
        <end position="298"/>
    </location>
</feature>
<name>A0A369M6Z4_9ACTN</name>
<reference evidence="6 7" key="1">
    <citation type="journal article" date="2018" name="Elife">
        <title>Discovery and characterization of a prevalent human gut bacterial enzyme sufficient for the inactivation of a family of plant toxins.</title>
        <authorList>
            <person name="Koppel N."/>
            <person name="Bisanz J.E."/>
            <person name="Pandelia M.E."/>
            <person name="Turnbaugh P.J."/>
            <person name="Balskus E.P."/>
        </authorList>
    </citation>
    <scope>NUCLEOTIDE SEQUENCE [LARGE SCALE GENOMIC DNA]</scope>
    <source>
        <strain evidence="6 7">3C</strain>
    </source>
</reference>
<dbReference type="AlphaFoldDB" id="A0A369M6Z4"/>
<dbReference type="CDD" id="cd09325">
    <property type="entry name" value="TDT_C4-dicarb_trans"/>
    <property type="match status" value="1"/>
</dbReference>
<evidence type="ECO:0000256" key="3">
    <source>
        <dbReference type="ARBA" id="ARBA00022989"/>
    </source>
</evidence>
<dbReference type="Gene3D" id="1.50.10.150">
    <property type="entry name" value="Voltage-dependent anion channel"/>
    <property type="match status" value="1"/>
</dbReference>
<accession>A0A369M6Z4</accession>
<dbReference type="Pfam" id="PF03595">
    <property type="entry name" value="SLAC1"/>
    <property type="match status" value="1"/>
</dbReference>